<dbReference type="InterPro" id="IPR041677">
    <property type="entry name" value="DNA2/NAM7_AAA_11"/>
</dbReference>
<keyword evidence="6" id="KW-1185">Reference proteome</keyword>
<accession>A0A836C011</accession>
<dbReference type="Proteomes" id="UP000612055">
    <property type="component" value="Unassembled WGS sequence"/>
</dbReference>
<feature type="compositionally biased region" description="Gly residues" evidence="1">
    <location>
        <begin position="802"/>
        <end position="827"/>
    </location>
</feature>
<feature type="region of interest" description="Disordered" evidence="1">
    <location>
        <begin position="1181"/>
        <end position="1330"/>
    </location>
</feature>
<feature type="compositionally biased region" description="Acidic residues" evidence="1">
    <location>
        <begin position="1259"/>
        <end position="1279"/>
    </location>
</feature>
<feature type="compositionally biased region" description="Gly residues" evidence="1">
    <location>
        <begin position="600"/>
        <end position="617"/>
    </location>
</feature>
<feature type="compositionally biased region" description="Low complexity" evidence="1">
    <location>
        <begin position="687"/>
        <end position="703"/>
    </location>
</feature>
<feature type="domain" description="DNA2/NAM7 helicase helicase" evidence="3">
    <location>
        <begin position="1486"/>
        <end position="1563"/>
    </location>
</feature>
<dbReference type="PANTHER" id="PTHR10887">
    <property type="entry name" value="DNA2/NAM7 HELICASE FAMILY"/>
    <property type="match status" value="1"/>
</dbReference>
<feature type="compositionally biased region" description="Low complexity" evidence="1">
    <location>
        <begin position="1100"/>
        <end position="1109"/>
    </location>
</feature>
<feature type="compositionally biased region" description="Pro residues" evidence="1">
    <location>
        <begin position="1977"/>
        <end position="1989"/>
    </location>
</feature>
<feature type="compositionally biased region" description="Pro residues" evidence="1">
    <location>
        <begin position="1948"/>
        <end position="1957"/>
    </location>
</feature>
<feature type="compositionally biased region" description="Low complexity" evidence="1">
    <location>
        <begin position="618"/>
        <end position="629"/>
    </location>
</feature>
<feature type="compositionally biased region" description="Low complexity" evidence="1">
    <location>
        <begin position="128"/>
        <end position="155"/>
    </location>
</feature>
<dbReference type="InterPro" id="IPR047187">
    <property type="entry name" value="SF1_C_Upf1"/>
</dbReference>
<evidence type="ECO:0000259" key="4">
    <source>
        <dbReference type="Pfam" id="PF13087"/>
    </source>
</evidence>
<feature type="region of interest" description="Disordered" evidence="1">
    <location>
        <begin position="1080"/>
        <end position="1139"/>
    </location>
</feature>
<feature type="compositionally biased region" description="Low complexity" evidence="1">
    <location>
        <begin position="479"/>
        <end position="490"/>
    </location>
</feature>
<feature type="compositionally biased region" description="Gly residues" evidence="1">
    <location>
        <begin position="535"/>
        <end position="544"/>
    </location>
</feature>
<dbReference type="Pfam" id="PF10382">
    <property type="entry name" value="ZGRF1-like_N"/>
    <property type="match status" value="1"/>
</dbReference>
<evidence type="ECO:0000256" key="1">
    <source>
        <dbReference type="SAM" id="MobiDB-lite"/>
    </source>
</evidence>
<evidence type="ECO:0000259" key="3">
    <source>
        <dbReference type="Pfam" id="PF13086"/>
    </source>
</evidence>
<dbReference type="OrthoDB" id="6513042at2759"/>
<feature type="domain" description="DNA2/NAM7 helicase-like C-terminal" evidence="4">
    <location>
        <begin position="1599"/>
        <end position="1815"/>
    </location>
</feature>
<feature type="region of interest" description="Disordered" evidence="1">
    <location>
        <begin position="783"/>
        <end position="829"/>
    </location>
</feature>
<feature type="region of interest" description="Disordered" evidence="1">
    <location>
        <begin position="687"/>
        <end position="708"/>
    </location>
</feature>
<feature type="compositionally biased region" description="Low complexity" evidence="1">
    <location>
        <begin position="1125"/>
        <end position="1139"/>
    </location>
</feature>
<feature type="region of interest" description="Disordered" evidence="1">
    <location>
        <begin position="2234"/>
        <end position="2308"/>
    </location>
</feature>
<feature type="region of interest" description="Disordered" evidence="1">
    <location>
        <begin position="68"/>
        <end position="101"/>
    </location>
</feature>
<dbReference type="InterPro" id="IPR041679">
    <property type="entry name" value="DNA2/NAM7-like_C"/>
</dbReference>
<feature type="compositionally biased region" description="Low complexity" evidence="1">
    <location>
        <begin position="2180"/>
        <end position="2193"/>
    </location>
</feature>
<evidence type="ECO:0000313" key="6">
    <source>
        <dbReference type="Proteomes" id="UP000612055"/>
    </source>
</evidence>
<gene>
    <name evidence="5" type="ORF">HYH03_007901</name>
</gene>
<feature type="compositionally biased region" description="Gly residues" evidence="1">
    <location>
        <begin position="309"/>
        <end position="318"/>
    </location>
</feature>
<feature type="compositionally biased region" description="Gly residues" evidence="1">
    <location>
        <begin position="2275"/>
        <end position="2291"/>
    </location>
</feature>
<feature type="domain" description="DNA2/NAM7 helicase helicase" evidence="3">
    <location>
        <begin position="1332"/>
        <end position="1454"/>
    </location>
</feature>
<feature type="compositionally biased region" description="Low complexity" evidence="1">
    <location>
        <begin position="1213"/>
        <end position="1225"/>
    </location>
</feature>
<feature type="region of interest" description="Disordered" evidence="1">
    <location>
        <begin position="116"/>
        <end position="564"/>
    </location>
</feature>
<dbReference type="GO" id="GO:0004386">
    <property type="term" value="F:helicase activity"/>
    <property type="evidence" value="ECO:0007669"/>
    <property type="project" value="InterPro"/>
</dbReference>
<feature type="compositionally biased region" description="Low complexity" evidence="1">
    <location>
        <begin position="198"/>
        <end position="212"/>
    </location>
</feature>
<dbReference type="CDD" id="cd18808">
    <property type="entry name" value="SF1_C_Upf1"/>
    <property type="match status" value="1"/>
</dbReference>
<feature type="compositionally biased region" description="Basic and acidic residues" evidence="1">
    <location>
        <begin position="2164"/>
        <end position="2179"/>
    </location>
</feature>
<feature type="compositionally biased region" description="Low complexity" evidence="1">
    <location>
        <begin position="1902"/>
        <end position="1935"/>
    </location>
</feature>
<dbReference type="EMBL" id="JAEHOE010000034">
    <property type="protein sequence ID" value="KAG2493974.1"/>
    <property type="molecule type" value="Genomic_DNA"/>
</dbReference>
<dbReference type="Pfam" id="PF13087">
    <property type="entry name" value="AAA_12"/>
    <property type="match status" value="1"/>
</dbReference>
<dbReference type="Pfam" id="PF13086">
    <property type="entry name" value="AAA_11"/>
    <property type="match status" value="2"/>
</dbReference>
<feature type="compositionally biased region" description="Pro residues" evidence="1">
    <location>
        <begin position="404"/>
        <end position="414"/>
    </location>
</feature>
<name>A0A836C011_9CHLO</name>
<dbReference type="InterPro" id="IPR027417">
    <property type="entry name" value="P-loop_NTPase"/>
</dbReference>
<feature type="compositionally biased region" description="Low complexity" evidence="1">
    <location>
        <begin position="167"/>
        <end position="177"/>
    </location>
</feature>
<feature type="compositionally biased region" description="Gly residues" evidence="1">
    <location>
        <begin position="213"/>
        <end position="233"/>
    </location>
</feature>
<dbReference type="PANTHER" id="PTHR10887:SF518">
    <property type="entry name" value="RNA HELICASE NONSENSE MRNA REDUCING FACTOR"/>
    <property type="match status" value="1"/>
</dbReference>
<comment type="caution">
    <text evidence="5">The sequence shown here is derived from an EMBL/GenBank/DDBJ whole genome shotgun (WGS) entry which is preliminary data.</text>
</comment>
<proteinExistence type="predicted"/>
<feature type="compositionally biased region" description="Basic and acidic residues" evidence="1">
    <location>
        <begin position="522"/>
        <end position="534"/>
    </location>
</feature>
<feature type="compositionally biased region" description="Basic and acidic residues" evidence="1">
    <location>
        <begin position="2063"/>
        <end position="2073"/>
    </location>
</feature>
<feature type="compositionally biased region" description="Gly residues" evidence="1">
    <location>
        <begin position="1188"/>
        <end position="1198"/>
    </location>
</feature>
<feature type="compositionally biased region" description="Gly residues" evidence="1">
    <location>
        <begin position="345"/>
        <end position="361"/>
    </location>
</feature>
<feature type="region of interest" description="Disordered" evidence="1">
    <location>
        <begin position="877"/>
        <end position="911"/>
    </location>
</feature>
<feature type="domain" description="5'-3' DNA helicase ZGRF1-like N-terminal" evidence="2">
    <location>
        <begin position="3"/>
        <end position="43"/>
    </location>
</feature>
<protein>
    <submittedName>
        <fullName evidence="5">Uncharacterized protein</fullName>
    </submittedName>
</protein>
<dbReference type="InterPro" id="IPR018838">
    <property type="entry name" value="ZGRF1-like_N"/>
</dbReference>
<organism evidence="5 6">
    <name type="scientific">Edaphochlamys debaryana</name>
    <dbReference type="NCBI Taxonomy" id="47281"/>
    <lineage>
        <taxon>Eukaryota</taxon>
        <taxon>Viridiplantae</taxon>
        <taxon>Chlorophyta</taxon>
        <taxon>core chlorophytes</taxon>
        <taxon>Chlorophyceae</taxon>
        <taxon>CS clade</taxon>
        <taxon>Chlamydomonadales</taxon>
        <taxon>Chlamydomonadales incertae sedis</taxon>
        <taxon>Edaphochlamys</taxon>
    </lineage>
</organism>
<feature type="compositionally biased region" description="Low complexity" evidence="1">
    <location>
        <begin position="1958"/>
        <end position="1967"/>
    </location>
</feature>
<feature type="compositionally biased region" description="Pro residues" evidence="1">
    <location>
        <begin position="156"/>
        <end position="166"/>
    </location>
</feature>
<feature type="region of interest" description="Disordered" evidence="1">
    <location>
        <begin position="596"/>
        <end position="646"/>
    </location>
</feature>
<sequence length="2308" mass="230852">MDHYKALYTKHLAKKRKTWEDGFLVVNGGNASLYDASGRLLQSGVRLPADTDGHLSVFAGLLVTKDDPCPPSDLPAGIPGGTGSAPASAPAPAAAAMPAQKPSIARLPKVAKRGGHAFMCPRPLTQGSQPSQDAAAPASASATPHAPCGPANTTPGPGPGLAPPAAPQQQGVAAPQQREVWDDWGEEEDRAGAEDAGTRLGAAARASAAQATWGGGGGGGPTAGSGAAPGGSAAGAWPPQRSPAPSSGHAGMAHAPGQAPFRGDDELFDFLGISTTPTQAPASRPPPGSHPQGPSVPRPPPPGSASGTPPGGLLGGSSGLAPGPQSSCRGVLLPLQHAVTQQGDVGRGLGPDGGPGSGQGPRPGPRSGPGSCGNTQTATQARPEAGAGAWGQSRPGPRSGLQPQPQPQPRPHPQGPGGGSGQAAGLWGSFLASQDQQAGADPDPHGLEDVDEAWAGGAGGGGADPHRQPPAAGGAWRTPAPGAGAVMGAGSFCDQAEARRAAARRRWGVEPDPSEAPSGSDAGERPEAGNEGRAGEGQGQGRGAWGQPAPVPAVGPGPKSSAAAPQGILMEGRAGPPGAVVAAAAGPKTTAAPCWDAFTSGGGATGGPPGRPQGGVGTAAQPGPAPATANAWQRPARAPNVASAPRQIPSAGAEGLAADASAGAAAAPGRAAPPTWMPPSFVGTPAVPANAGNHNPAGAVRGSVAGGGTGGGSNAGSFSALMLPPLDQPALPRRLVAIPARFNGPEHYRSVMIAALVEEVNLRLAEPVQQLYGHVRRLLSRQEGTAGGPQQQAAPNPNPGWGRPGQGQGQGQGQHGRGPGGGGGGNGFAVAAANSGGAGGSFVRLPPAAQAAELERAATADHLPYFASCTLTCWANRDQGNGRGGGKKKRGKGGGDDDGEEGGDAKAPAGPRYYLTVPTARSRLKNTGKYDLWIISSDPLLRGSGLQGPSAAAGGPRGGGGGGPGWRLAARSLWHGPDHEGRFEIELLTCPPPGSFRSQAVFAMRGPEVQSELQMVQLLQALTPPAAAAAAAAAAAGGTNGAGGGGSILAPSLLRHMLAVHAPEPQMDLAAAAAAAAAGGGGRTGAFKKPRLGQTAAGTADASPSAGPGDADGGGGQDDGEAEDGAGASRGAAGTAAAAPPTVAFDPAAIARAHARRFRLNPDQTQVLLHCASWFKPQAGTVRAPHGDGNGAKAGAGAGRKRSGGAKAGAEGGAELPAAASVSDGEGSDDEDDFVTVPWRKRVAGRATGLEDGAAASKEEEEQEGEGQEDGKDEDSEDDLLPRQGRSAGGVKAGAGRRRRALESDGEEDGKGGPEEGEEEAVAGPPLEPKPPVCLVHGPFGSGKSSLLVALILTLVEIGRRQQAALAAAAAVAAAAAGGGKKRRGGRAAAKAGAADGPPLVRVLMASHTNVAVDRVMMGLQDAGFSDFLRLGSVDRIARPVLAHSLRAGDSSRDAAAELRRALKDASSPQDAALIQAELVALAAGAERQRRRALRTVPVVGATVCSLLQPGLEDACGGGFTVVVLDEASQMTEPLCLVPLLRARARFLVAAGDPLQLPPVIASPATLTPAPGSSATGGVAGGPGGAGPAGGGHLDSLLRPLFVRLSQLGHDPHLLSFQYRCHPLLSGIANAAFYGGRLRDGCSAHQRPRLLPRLPALAVVEGGGAVCVDGATRSSYNLAEAQLVARAVAALLRQGVAAEAVGVICFYRAQVNAVRRALQQLAPDTRPPQAPPQGQDQGQGGGSGEDGGGGGDAGGRGGSAVDVQVATVDSFQGAEKEVILLATTVSRAADFAADAKRLNVALTRGRRHLVLVGSSAALSSTSPVFRNIITMAQEAMRPGGHGDAVYVSAAGLHRLLEATEDEGPDRGAGGGAGGRTPTRLHAPPPQQEQRQWQQPPPGQGFGTMPQPQHAQQGHQGHQAQHVTMTSWPGQQGQQAWPPPQGQGWGPRQLPPQGPPPQQQGQPWRPQQAVPEWAQPQNQPPQPQPHPPWQPQRAPRAAWPPPCGPGAAPAGPGPSPIHPPHVQASPLPQAQAQTHASSGPGTGPARAQAAQAWQHRAPLGYRDPMQEHDSKGGWDGDAALTDPSSGPQPQHAREPPRPPQHQGMQTSATAGAPSPWQQHPQPPHVHSQPLQAAARTPPPGASAGAGEAGVAAAEGSGVAAAAEPGSERRGSRLFSWRRDAGAPQPSPLASLPAGGWMRDGAEETMRLDRGLDQAGQGGVPAAEPTLQERRALLQRARTSQPPQAVPAVETRGPTTSGADAAVQRSRQGSAAWVSALGGGGEAPAETLGGGVEAGEEEGDSPGALDFSFF</sequence>
<evidence type="ECO:0000259" key="2">
    <source>
        <dbReference type="Pfam" id="PF10382"/>
    </source>
</evidence>
<feature type="compositionally biased region" description="Gly residues" evidence="1">
    <location>
        <begin position="1737"/>
        <end position="1758"/>
    </location>
</feature>
<feature type="compositionally biased region" description="Pro residues" evidence="1">
    <location>
        <begin position="283"/>
        <end position="303"/>
    </location>
</feature>
<feature type="compositionally biased region" description="Polar residues" evidence="1">
    <location>
        <begin position="2025"/>
        <end position="2038"/>
    </location>
</feature>
<feature type="compositionally biased region" description="Low complexity" evidence="1">
    <location>
        <begin position="2112"/>
        <end position="2163"/>
    </location>
</feature>
<dbReference type="InterPro" id="IPR045055">
    <property type="entry name" value="DNA2/NAM7-like"/>
</dbReference>
<evidence type="ECO:0000313" key="5">
    <source>
        <dbReference type="EMBL" id="KAG2493974.1"/>
    </source>
</evidence>
<feature type="region of interest" description="Disordered" evidence="1">
    <location>
        <begin position="1858"/>
        <end position="2195"/>
    </location>
</feature>
<feature type="compositionally biased region" description="Low complexity" evidence="1">
    <location>
        <begin position="788"/>
        <end position="801"/>
    </location>
</feature>
<reference evidence="5" key="1">
    <citation type="journal article" date="2020" name="bioRxiv">
        <title>Comparative genomics of Chlamydomonas.</title>
        <authorList>
            <person name="Craig R.J."/>
            <person name="Hasan A.R."/>
            <person name="Ness R.W."/>
            <person name="Keightley P.D."/>
        </authorList>
    </citation>
    <scope>NUCLEOTIDE SEQUENCE</scope>
    <source>
        <strain evidence="5">CCAP 11/70</strain>
    </source>
</reference>
<feature type="compositionally biased region" description="Low complexity" evidence="1">
    <location>
        <begin position="84"/>
        <end position="101"/>
    </location>
</feature>
<dbReference type="SUPFAM" id="SSF52540">
    <property type="entry name" value="P-loop containing nucleoside triphosphate hydrolases"/>
    <property type="match status" value="1"/>
</dbReference>
<feature type="region of interest" description="Disordered" evidence="1">
    <location>
        <begin position="1723"/>
        <end position="1759"/>
    </location>
</feature>
<feature type="compositionally biased region" description="Low complexity" evidence="1">
    <location>
        <begin position="2044"/>
        <end position="2056"/>
    </location>
</feature>
<dbReference type="Gene3D" id="3.40.50.300">
    <property type="entry name" value="P-loop containing nucleotide triphosphate hydrolases"/>
    <property type="match status" value="2"/>
</dbReference>